<dbReference type="SUPFAM" id="SSF54160">
    <property type="entry name" value="Chromo domain-like"/>
    <property type="match status" value="1"/>
</dbReference>
<dbReference type="Pfam" id="PF03732">
    <property type="entry name" value="Retrotrans_gag"/>
    <property type="match status" value="1"/>
</dbReference>
<dbReference type="CDD" id="cd01647">
    <property type="entry name" value="RT_LTR"/>
    <property type="match status" value="1"/>
</dbReference>
<evidence type="ECO:0000256" key="5">
    <source>
        <dbReference type="ARBA" id="ARBA00022679"/>
    </source>
</evidence>
<dbReference type="SMART" id="SM00298">
    <property type="entry name" value="CHROMO"/>
    <property type="match status" value="1"/>
</dbReference>
<evidence type="ECO:0000313" key="23">
    <source>
        <dbReference type="EMBL" id="KAL0173135.1"/>
    </source>
</evidence>
<dbReference type="FunFam" id="1.10.340.70:FF:000001">
    <property type="entry name" value="Retrovirus-related Pol polyprotein from transposon gypsy-like Protein"/>
    <property type="match status" value="1"/>
</dbReference>
<dbReference type="Proteomes" id="UP001529510">
    <property type="component" value="Unassembled WGS sequence"/>
</dbReference>
<evidence type="ECO:0000256" key="14">
    <source>
        <dbReference type="ARBA" id="ARBA00022918"/>
    </source>
</evidence>
<keyword evidence="5" id="KW-0808">Transferase</keyword>
<dbReference type="PROSITE" id="PS50994">
    <property type="entry name" value="INTEGRASE"/>
    <property type="match status" value="1"/>
</dbReference>
<dbReference type="Gene3D" id="2.40.50.40">
    <property type="match status" value="1"/>
</dbReference>
<dbReference type="PANTHER" id="PTHR37984:SF5">
    <property type="entry name" value="PROTEIN NYNRIN-LIKE"/>
    <property type="match status" value="1"/>
</dbReference>
<sequence length="1616" mass="185330">MSHRHTHLIREQPLPKSRNHLHLNQHRSHARNHRITNTWSQSAAPFKRDAQPFIRWLSSRSSTGLPATFLLKGLSLFTFLNGERCPERLSILTLPRIYLQRICHPPVIILPRKIAYQNTYLHVTEAQPRNDKMEQGEAAASVNPYAAFLQVLHEVRSNPPVSSSPVARPLPFSGDQASCNGFLLQCSLYFEAQPGQFPTDRSKIALIITLLTGRALQWAEALWTAESPHLGSLKLFLQHFRQVFGQPITPITAQEELLQLRQGNLPIHEYILRFRTLSLTSGWNDSALLAVFRRGLNNNIRQHMAIYDDNVELDAFLKRALTVSQHLTACDAPVELSPSGTPTEEPMHTDTYHLTAQERTRRLQEGLCLYCGAPSHLLLQCPVRPAKATVSVGHMLHNVHTIPLIDAVLVYESKSFPVKALVDSGAADNFISSRCLEEWQIPKHKSSISYRITTIQGKALDSRPINSCTYPITLQIGCFHKESISFLVLPEATVDILLGRPWLETHDPQIRWRTGEILKWSDHCYYHCLSSLPQYQNLTCYSTTIESPEVRKEILIPQEYAEFHDVFSKTAATQLPPHRRWDCAIDLVPHATLPKGKVYPLSLPERQAMEEYVAEALAQGFIQPSTSPAASSFFFVAKKDGGLRPCIDYRTLNEQTVKFAYPLPLIPSTLEELRQAKVFSKLDLRSAYNLIRIRRGDEWKTAFVTPSGHYEYRVMPYGLANSPSIFQNFMNEIFRDMLHQYVVVYIDDILIYSNDLQSHIFHVTQVLQRLRQYHLYLKGEKCEFHQTRVQFLGYYISPEGIEMDPKKITAVQDWPIPTTVKELQRFLGFANFYRRFIKGYSQITSALTSLLKGAKKTITWTPAAQAVFIQLKTAFCTAPILKHPDPNLPFVVEVDAATTGVGATLSQWHGKPPVLHPCAYFSKKLSPAEQNYDVGNRELLAIKLALDEWRHWLEGAQFPFTVITDHKNLQYLRGAKRLNPRQARWSLLFTRFNFHISYRPGTKNTKADALSRVHQPDPSLEEPEPILPQSVFLAPIKWSWDDQIQEATLHEPAPPGGPEGKQYIPSSLRHYILDSIHTSPGSGHPGSKRTLSLLRNHYWWPQMARDVHRYIRGCSICAINNTPRRLPEGKLVPLSIPQRPWSHIGIDFATDLPASDGFTTILVVVDRFSKACKLIPLPGLPTAMNTAQLLFSQIFRHFGIPEDIVSDRGPQFTSRVWKEFFRLLGVSISLSSGYHPQTNGQTERKIQEIGRYLRSYCHSHQESWNQYLPWAEYAQNSLRQETTGLTPFQCVLGYQPPLFPWNDEPSSVPAVDYWFRESERVWNSAHVHLQRAVRRHKRWADTRRSPTPEYQPGELVWLSTRDINLRLPCRKLSPKFIGPFPVVRRLNEVTYELQLPPHYRIAPSFHVSLLKRHVDPMFPPPADHQEPPPPPEIETTETIYRVQEILDSRRRNGRLQYLIDWEGYGPEERSWSSTNLILTVQPQEVEAALAVGYERQETLVEEGVMSHRHTHLIREQPLPKSRNHLHLNQHRSHARNHRITNTWSQSAAPFKRDAQPFIRWLSSRSSTGLPATFLLKGLSLFTFLNGERCPERLSILTLPRIYLQRICVTRICTDFT</sequence>
<comment type="similarity">
    <text evidence="2">Belongs to the beta type-B retroviral polymerase family. HERV class-II K(HML-2) pol subfamily.</text>
</comment>
<feature type="domain" description="Chromo" evidence="20">
    <location>
        <begin position="1440"/>
        <end position="1486"/>
    </location>
</feature>
<feature type="domain" description="Reverse transcriptase" evidence="21">
    <location>
        <begin position="617"/>
        <end position="796"/>
    </location>
</feature>
<dbReference type="PANTHER" id="PTHR37984">
    <property type="entry name" value="PROTEIN CBG26694"/>
    <property type="match status" value="1"/>
</dbReference>
<evidence type="ECO:0000256" key="7">
    <source>
        <dbReference type="ARBA" id="ARBA00022722"/>
    </source>
</evidence>
<dbReference type="InterPro" id="IPR000953">
    <property type="entry name" value="Chromo/chromo_shadow_dom"/>
</dbReference>
<name>A0ABD0PH99_CIRMR</name>
<dbReference type="Pfam" id="PF00078">
    <property type="entry name" value="RVT_1"/>
    <property type="match status" value="1"/>
</dbReference>
<dbReference type="Gene3D" id="2.40.70.10">
    <property type="entry name" value="Acid Proteases"/>
    <property type="match status" value="1"/>
</dbReference>
<evidence type="ECO:0000256" key="12">
    <source>
        <dbReference type="ARBA" id="ARBA00022842"/>
    </source>
</evidence>
<dbReference type="InterPro" id="IPR041588">
    <property type="entry name" value="Integrase_H2C2"/>
</dbReference>
<keyword evidence="24" id="KW-1185">Reference proteome</keyword>
<evidence type="ECO:0000256" key="15">
    <source>
        <dbReference type="ARBA" id="ARBA00022932"/>
    </source>
</evidence>
<dbReference type="FunFam" id="3.30.420.10:FF:000032">
    <property type="entry name" value="Retrovirus-related Pol polyprotein from transposon 297-like Protein"/>
    <property type="match status" value="1"/>
</dbReference>
<dbReference type="GO" id="GO:0003964">
    <property type="term" value="F:RNA-directed DNA polymerase activity"/>
    <property type="evidence" value="ECO:0007669"/>
    <property type="project" value="UniProtKB-KW"/>
</dbReference>
<evidence type="ECO:0000256" key="1">
    <source>
        <dbReference type="ARBA" id="ARBA00004123"/>
    </source>
</evidence>
<dbReference type="InterPro" id="IPR023780">
    <property type="entry name" value="Chromo_domain"/>
</dbReference>
<evidence type="ECO:0000256" key="9">
    <source>
        <dbReference type="ARBA" id="ARBA00022750"/>
    </source>
</evidence>
<dbReference type="EMBL" id="JAMKFB020000016">
    <property type="protein sequence ID" value="KAL0173135.1"/>
    <property type="molecule type" value="Genomic_DNA"/>
</dbReference>
<keyword evidence="16" id="KW-0238">DNA-binding</keyword>
<keyword evidence="10" id="KW-0255">Endonuclease</keyword>
<keyword evidence="7" id="KW-0540">Nuclease</keyword>
<keyword evidence="14" id="KW-0695">RNA-directed DNA polymerase</keyword>
<dbReference type="InterPro" id="IPR005162">
    <property type="entry name" value="Retrotrans_gag_dom"/>
</dbReference>
<evidence type="ECO:0000256" key="19">
    <source>
        <dbReference type="ARBA" id="ARBA00039658"/>
    </source>
</evidence>
<keyword evidence="17" id="KW-0233">DNA recombination</keyword>
<evidence type="ECO:0000259" key="22">
    <source>
        <dbReference type="PROSITE" id="PS50994"/>
    </source>
</evidence>
<dbReference type="SUPFAM" id="SSF53098">
    <property type="entry name" value="Ribonuclease H-like"/>
    <property type="match status" value="1"/>
</dbReference>
<evidence type="ECO:0000256" key="18">
    <source>
        <dbReference type="ARBA" id="ARBA00023268"/>
    </source>
</evidence>
<dbReference type="Pfam" id="PF17919">
    <property type="entry name" value="RT_RNaseH_2"/>
    <property type="match status" value="1"/>
</dbReference>
<feature type="domain" description="Integrase catalytic" evidence="22">
    <location>
        <begin position="1136"/>
        <end position="1295"/>
    </location>
</feature>
<dbReference type="GO" id="GO:0004190">
    <property type="term" value="F:aspartic-type endopeptidase activity"/>
    <property type="evidence" value="ECO:0007669"/>
    <property type="project" value="UniProtKB-KW"/>
</dbReference>
<dbReference type="GO" id="GO:0006508">
    <property type="term" value="P:proteolysis"/>
    <property type="evidence" value="ECO:0007669"/>
    <property type="project" value="UniProtKB-KW"/>
</dbReference>
<dbReference type="InterPro" id="IPR021109">
    <property type="entry name" value="Peptidase_aspartic_dom_sf"/>
</dbReference>
<dbReference type="InterPro" id="IPR000477">
    <property type="entry name" value="RT_dom"/>
</dbReference>
<evidence type="ECO:0000256" key="6">
    <source>
        <dbReference type="ARBA" id="ARBA00022695"/>
    </source>
</evidence>
<evidence type="ECO:0000256" key="13">
    <source>
        <dbReference type="ARBA" id="ARBA00022908"/>
    </source>
</evidence>
<gene>
    <name evidence="23" type="ORF">M9458_033446</name>
</gene>
<dbReference type="InterPro" id="IPR050951">
    <property type="entry name" value="Retrovirus_Pol_polyprotein"/>
</dbReference>
<dbReference type="GO" id="GO:0003677">
    <property type="term" value="F:DNA binding"/>
    <property type="evidence" value="ECO:0007669"/>
    <property type="project" value="UniProtKB-KW"/>
</dbReference>
<evidence type="ECO:0000256" key="10">
    <source>
        <dbReference type="ARBA" id="ARBA00022759"/>
    </source>
</evidence>
<dbReference type="Pfam" id="PF00385">
    <property type="entry name" value="Chromo"/>
    <property type="match status" value="1"/>
</dbReference>
<keyword evidence="12" id="KW-0460">Magnesium</keyword>
<dbReference type="FunFam" id="3.30.70.270:FF:000020">
    <property type="entry name" value="Transposon Tf2-6 polyprotein-like Protein"/>
    <property type="match status" value="1"/>
</dbReference>
<evidence type="ECO:0000259" key="21">
    <source>
        <dbReference type="PROSITE" id="PS50878"/>
    </source>
</evidence>
<dbReference type="InterPro" id="IPR036397">
    <property type="entry name" value="RNaseH_sf"/>
</dbReference>
<evidence type="ECO:0000256" key="4">
    <source>
        <dbReference type="ARBA" id="ARBA00022670"/>
    </source>
</evidence>
<dbReference type="InterPro" id="IPR012337">
    <property type="entry name" value="RNaseH-like_sf"/>
</dbReference>
<dbReference type="GO" id="GO:0004523">
    <property type="term" value="F:RNA-DNA hybrid ribonuclease activity"/>
    <property type="evidence" value="ECO:0007669"/>
    <property type="project" value="UniProtKB-EC"/>
</dbReference>
<dbReference type="GO" id="GO:0005634">
    <property type="term" value="C:nucleus"/>
    <property type="evidence" value="ECO:0007669"/>
    <property type="project" value="UniProtKB-SubCell"/>
</dbReference>
<evidence type="ECO:0000313" key="24">
    <source>
        <dbReference type="Proteomes" id="UP001529510"/>
    </source>
</evidence>
<dbReference type="PROSITE" id="PS50878">
    <property type="entry name" value="RT_POL"/>
    <property type="match status" value="1"/>
</dbReference>
<keyword evidence="18" id="KW-0511">Multifunctional enzyme</keyword>
<evidence type="ECO:0000259" key="20">
    <source>
        <dbReference type="PROSITE" id="PS50013"/>
    </source>
</evidence>
<dbReference type="SUPFAM" id="SSF56672">
    <property type="entry name" value="DNA/RNA polymerases"/>
    <property type="match status" value="1"/>
</dbReference>
<dbReference type="Pfam" id="PF17921">
    <property type="entry name" value="Integrase_H2C2"/>
    <property type="match status" value="1"/>
</dbReference>
<organism evidence="23 24">
    <name type="scientific">Cirrhinus mrigala</name>
    <name type="common">Mrigala</name>
    <dbReference type="NCBI Taxonomy" id="683832"/>
    <lineage>
        <taxon>Eukaryota</taxon>
        <taxon>Metazoa</taxon>
        <taxon>Chordata</taxon>
        <taxon>Craniata</taxon>
        <taxon>Vertebrata</taxon>
        <taxon>Euteleostomi</taxon>
        <taxon>Actinopterygii</taxon>
        <taxon>Neopterygii</taxon>
        <taxon>Teleostei</taxon>
        <taxon>Ostariophysi</taxon>
        <taxon>Cypriniformes</taxon>
        <taxon>Cyprinidae</taxon>
        <taxon>Labeoninae</taxon>
        <taxon>Labeonini</taxon>
        <taxon>Cirrhinus</taxon>
    </lineage>
</organism>
<keyword evidence="4" id="KW-0645">Protease</keyword>
<evidence type="ECO:0000256" key="11">
    <source>
        <dbReference type="ARBA" id="ARBA00022801"/>
    </source>
</evidence>
<dbReference type="Gene3D" id="3.30.420.10">
    <property type="entry name" value="Ribonuclease H-like superfamily/Ribonuclease H"/>
    <property type="match status" value="1"/>
</dbReference>
<dbReference type="CDD" id="cd00303">
    <property type="entry name" value="retropepsin_like"/>
    <property type="match status" value="1"/>
</dbReference>
<dbReference type="GO" id="GO:0046872">
    <property type="term" value="F:metal ion binding"/>
    <property type="evidence" value="ECO:0007669"/>
    <property type="project" value="UniProtKB-KW"/>
</dbReference>
<keyword evidence="6" id="KW-0548">Nucleotidyltransferase</keyword>
<accession>A0ABD0PH99</accession>
<evidence type="ECO:0000256" key="3">
    <source>
        <dbReference type="ARBA" id="ARBA00012180"/>
    </source>
</evidence>
<keyword evidence="11" id="KW-0378">Hydrolase</keyword>
<dbReference type="GO" id="GO:0006310">
    <property type="term" value="P:DNA recombination"/>
    <property type="evidence" value="ECO:0007669"/>
    <property type="project" value="UniProtKB-KW"/>
</dbReference>
<dbReference type="Pfam" id="PF13975">
    <property type="entry name" value="gag-asp_proteas"/>
    <property type="match status" value="1"/>
</dbReference>
<keyword evidence="8" id="KW-0479">Metal-binding</keyword>
<dbReference type="GO" id="GO:0003887">
    <property type="term" value="F:DNA-directed DNA polymerase activity"/>
    <property type="evidence" value="ECO:0007669"/>
    <property type="project" value="UniProtKB-KW"/>
</dbReference>
<reference evidence="23 24" key="1">
    <citation type="submission" date="2024-05" db="EMBL/GenBank/DDBJ databases">
        <title>Genome sequencing and assembly of Indian major carp, Cirrhinus mrigala (Hamilton, 1822).</title>
        <authorList>
            <person name="Mohindra V."/>
            <person name="Chowdhury L.M."/>
            <person name="Lal K."/>
            <person name="Jena J.K."/>
        </authorList>
    </citation>
    <scope>NUCLEOTIDE SEQUENCE [LARGE SCALE GENOMIC DNA]</scope>
    <source>
        <strain evidence="23">CM1030</strain>
        <tissue evidence="23">Blood</tissue>
    </source>
</reference>
<dbReference type="InterPro" id="IPR056924">
    <property type="entry name" value="SH3_Tf2-1"/>
</dbReference>
<comment type="caution">
    <text evidence="23">The sequence shown here is derived from an EMBL/GenBank/DDBJ whole genome shotgun (WGS) entry which is preliminary data.</text>
</comment>
<proteinExistence type="inferred from homology"/>
<dbReference type="EC" id="3.1.26.4" evidence="3"/>
<dbReference type="Gene3D" id="3.10.20.370">
    <property type="match status" value="1"/>
</dbReference>
<dbReference type="CDD" id="cd09274">
    <property type="entry name" value="RNase_HI_RT_Ty3"/>
    <property type="match status" value="1"/>
</dbReference>
<protein>
    <recommendedName>
        <fullName evidence="19">Gypsy retrotransposon integrase-like protein 1</fullName>
        <ecNumber evidence="3">3.1.26.4</ecNumber>
    </recommendedName>
</protein>
<dbReference type="Pfam" id="PF00665">
    <property type="entry name" value="rve"/>
    <property type="match status" value="1"/>
</dbReference>
<keyword evidence="15" id="KW-0239">DNA-directed DNA polymerase</keyword>
<dbReference type="Gene3D" id="3.30.70.270">
    <property type="match status" value="2"/>
</dbReference>
<dbReference type="PROSITE" id="PS50013">
    <property type="entry name" value="CHROMO_2"/>
    <property type="match status" value="1"/>
</dbReference>
<dbReference type="InterPro" id="IPR001584">
    <property type="entry name" value="Integrase_cat-core"/>
</dbReference>
<keyword evidence="13" id="KW-0229">DNA integration</keyword>
<evidence type="ECO:0000256" key="17">
    <source>
        <dbReference type="ARBA" id="ARBA00023172"/>
    </source>
</evidence>
<dbReference type="Pfam" id="PF24626">
    <property type="entry name" value="SH3_Tf2-1"/>
    <property type="match status" value="1"/>
</dbReference>
<keyword evidence="9" id="KW-0064">Aspartyl protease</keyword>
<evidence type="ECO:0000256" key="16">
    <source>
        <dbReference type="ARBA" id="ARBA00023125"/>
    </source>
</evidence>
<dbReference type="InterPro" id="IPR041577">
    <property type="entry name" value="RT_RNaseH_2"/>
</dbReference>
<dbReference type="InterPro" id="IPR043502">
    <property type="entry name" value="DNA/RNA_pol_sf"/>
</dbReference>
<dbReference type="InterPro" id="IPR016197">
    <property type="entry name" value="Chromo-like_dom_sf"/>
</dbReference>
<evidence type="ECO:0000256" key="2">
    <source>
        <dbReference type="ARBA" id="ARBA00010879"/>
    </source>
</evidence>
<evidence type="ECO:0000256" key="8">
    <source>
        <dbReference type="ARBA" id="ARBA00022723"/>
    </source>
</evidence>
<comment type="subcellular location">
    <subcellularLocation>
        <location evidence="1">Nucleus</location>
    </subcellularLocation>
</comment>
<dbReference type="Gene3D" id="1.10.340.70">
    <property type="match status" value="1"/>
</dbReference>
<dbReference type="InterPro" id="IPR043128">
    <property type="entry name" value="Rev_trsase/Diguanyl_cyclase"/>
</dbReference>
<dbReference type="GO" id="GO:0015074">
    <property type="term" value="P:DNA integration"/>
    <property type="evidence" value="ECO:0007669"/>
    <property type="project" value="UniProtKB-KW"/>
</dbReference>
<dbReference type="Gene3D" id="3.10.10.10">
    <property type="entry name" value="HIV Type 1 Reverse Transcriptase, subunit A, domain 1"/>
    <property type="match status" value="1"/>
</dbReference>
<dbReference type="SUPFAM" id="SSF50630">
    <property type="entry name" value="Acid proteases"/>
    <property type="match status" value="1"/>
</dbReference>